<feature type="region of interest" description="Disordered" evidence="6">
    <location>
        <begin position="557"/>
        <end position="613"/>
    </location>
</feature>
<dbReference type="Gene3D" id="1.10.10.10">
    <property type="entry name" value="Winged helix-like DNA-binding domain superfamily/Winged helix DNA-binding domain"/>
    <property type="match status" value="1"/>
</dbReference>
<keyword evidence="9" id="KW-1185">Reference proteome</keyword>
<organism evidence="8 9">
    <name type="scientific">Streptosporangium becharense</name>
    <dbReference type="NCBI Taxonomy" id="1816182"/>
    <lineage>
        <taxon>Bacteria</taxon>
        <taxon>Bacillati</taxon>
        <taxon>Actinomycetota</taxon>
        <taxon>Actinomycetes</taxon>
        <taxon>Streptosporangiales</taxon>
        <taxon>Streptosporangiaceae</taxon>
        <taxon>Streptosporangium</taxon>
    </lineage>
</organism>
<dbReference type="GO" id="GO:0016987">
    <property type="term" value="F:sigma factor activity"/>
    <property type="evidence" value="ECO:0007669"/>
    <property type="project" value="UniProtKB-KW"/>
</dbReference>
<comment type="caution">
    <text evidence="8">The sequence shown here is derived from an EMBL/GenBank/DDBJ whole genome shotgun (WGS) entry which is preliminary data.</text>
</comment>
<dbReference type="Proteomes" id="UP000540685">
    <property type="component" value="Unassembled WGS sequence"/>
</dbReference>
<evidence type="ECO:0000259" key="7">
    <source>
        <dbReference type="Pfam" id="PF04542"/>
    </source>
</evidence>
<evidence type="ECO:0000313" key="8">
    <source>
        <dbReference type="EMBL" id="MBB5821796.1"/>
    </source>
</evidence>
<keyword evidence="8" id="KW-0240">DNA-directed RNA polymerase</keyword>
<dbReference type="AlphaFoldDB" id="A0A7W9IK74"/>
<dbReference type="InterPro" id="IPR007627">
    <property type="entry name" value="RNA_pol_sigma70_r2"/>
</dbReference>
<proteinExistence type="inferred from homology"/>
<evidence type="ECO:0000256" key="4">
    <source>
        <dbReference type="ARBA" id="ARBA00023125"/>
    </source>
</evidence>
<evidence type="ECO:0000256" key="2">
    <source>
        <dbReference type="ARBA" id="ARBA00023015"/>
    </source>
</evidence>
<dbReference type="Pfam" id="PF04542">
    <property type="entry name" value="Sigma70_r2"/>
    <property type="match status" value="1"/>
</dbReference>
<reference evidence="8 9" key="1">
    <citation type="submission" date="2020-08" db="EMBL/GenBank/DDBJ databases">
        <title>Sequencing the genomes of 1000 actinobacteria strains.</title>
        <authorList>
            <person name="Klenk H.-P."/>
        </authorList>
    </citation>
    <scope>NUCLEOTIDE SEQUENCE [LARGE SCALE GENOMIC DNA]</scope>
    <source>
        <strain evidence="8 9">DSM 46887</strain>
    </source>
</reference>
<evidence type="ECO:0000256" key="1">
    <source>
        <dbReference type="ARBA" id="ARBA00010641"/>
    </source>
</evidence>
<keyword evidence="4" id="KW-0238">DNA-binding</keyword>
<feature type="region of interest" description="Disordered" evidence="6">
    <location>
        <begin position="295"/>
        <end position="342"/>
    </location>
</feature>
<keyword evidence="5" id="KW-0804">Transcription</keyword>
<dbReference type="EMBL" id="JACHMP010000001">
    <property type="protein sequence ID" value="MBB5821796.1"/>
    <property type="molecule type" value="Genomic_DNA"/>
</dbReference>
<dbReference type="InterPro" id="IPR039425">
    <property type="entry name" value="RNA_pol_sigma-70-like"/>
</dbReference>
<comment type="similarity">
    <text evidence="1">Belongs to the sigma-70 factor family. ECF subfamily.</text>
</comment>
<dbReference type="InterPro" id="IPR013324">
    <property type="entry name" value="RNA_pol_sigma_r3/r4-like"/>
</dbReference>
<keyword evidence="2" id="KW-0805">Transcription regulation</keyword>
<feature type="region of interest" description="Disordered" evidence="6">
    <location>
        <begin position="372"/>
        <end position="515"/>
    </location>
</feature>
<dbReference type="InterPro" id="IPR013325">
    <property type="entry name" value="RNA_pol_sigma_r2"/>
</dbReference>
<evidence type="ECO:0000256" key="3">
    <source>
        <dbReference type="ARBA" id="ARBA00023082"/>
    </source>
</evidence>
<dbReference type="SUPFAM" id="SSF88659">
    <property type="entry name" value="Sigma3 and sigma4 domains of RNA polymerase sigma factors"/>
    <property type="match status" value="1"/>
</dbReference>
<dbReference type="RefSeq" id="WP_184541022.1">
    <property type="nucleotide sequence ID" value="NZ_JACHMP010000001.1"/>
</dbReference>
<sequence length="613" mass="63695">MPGWPAVGRTDDQQLVAALRRADVTAPAGLYDFYAERLNDYAYSLLGDRDAAAEAVHDALVTARDHVDRLREPARLRAWLYALTRFRCGTGTRGPRGPEPGLGPDAYGDPGERELAALVHETLAELAAREREILELALRHGLGAGEVGTVVGLGSRQVAARLGRARDHLENAAGAVVLARVGRAHCPELSAMVDSWEGPLSPALRGRLAAHIGRCEVCVERRNLHVPAGRLLDLVPIAFPPLSLRRRVIETCLTPDPRGTRAAGGTVRLDRAGFPPVMGSRTRGRPVRETAVLPARRGRRGRGPIVADDRAVLPAPRGRRRADEGSAPETAVLPAPRGRRRARRGPVVLAAVCVLAATGAAAVVGGRELAGGERGDLRGAPGTGTAPTALESGLGRDPSPRPPAGPDPDPGTDPDPNPAPGMDPDPDRGVGTGADPAAGPAPDPAPTRGRPLDPPASVPTATARPSARPSVRPTATRRPGTARPRPTRETTPAPATGRLTVSCPPEIGEDAGRIRLTASGTPISWSATASAGLEVRPRSGRLKAGASGVIWVTATDPTEGGAGRVAFRSAGGDPSCAIRWESPAPEASDPPEDPPPEPDPTLSAAPGTEADES</sequence>
<accession>A0A7W9IK74</accession>
<dbReference type="InterPro" id="IPR036388">
    <property type="entry name" value="WH-like_DNA-bd_sf"/>
</dbReference>
<protein>
    <submittedName>
        <fullName evidence="8">DNA-directed RNA polymerase specialized sigma24 family protein</fullName>
    </submittedName>
</protein>
<dbReference type="GO" id="GO:0003677">
    <property type="term" value="F:DNA binding"/>
    <property type="evidence" value="ECO:0007669"/>
    <property type="project" value="UniProtKB-KW"/>
</dbReference>
<dbReference type="GO" id="GO:0000428">
    <property type="term" value="C:DNA-directed RNA polymerase complex"/>
    <property type="evidence" value="ECO:0007669"/>
    <property type="project" value="UniProtKB-KW"/>
</dbReference>
<dbReference type="Gene3D" id="1.10.1740.10">
    <property type="match status" value="1"/>
</dbReference>
<evidence type="ECO:0000313" key="9">
    <source>
        <dbReference type="Proteomes" id="UP000540685"/>
    </source>
</evidence>
<evidence type="ECO:0000256" key="6">
    <source>
        <dbReference type="SAM" id="MobiDB-lite"/>
    </source>
</evidence>
<feature type="domain" description="RNA polymerase sigma-70 region 2" evidence="7">
    <location>
        <begin position="31"/>
        <end position="88"/>
    </location>
</feature>
<gene>
    <name evidence="8" type="ORF">F4562_004858</name>
</gene>
<dbReference type="SUPFAM" id="SSF88946">
    <property type="entry name" value="Sigma2 domain of RNA polymerase sigma factors"/>
    <property type="match status" value="1"/>
</dbReference>
<dbReference type="PANTHER" id="PTHR43133:SF8">
    <property type="entry name" value="RNA POLYMERASE SIGMA FACTOR HI_1459-RELATED"/>
    <property type="match status" value="1"/>
</dbReference>
<dbReference type="GO" id="GO:0006352">
    <property type="term" value="P:DNA-templated transcription initiation"/>
    <property type="evidence" value="ECO:0007669"/>
    <property type="project" value="InterPro"/>
</dbReference>
<dbReference type="PANTHER" id="PTHR43133">
    <property type="entry name" value="RNA POLYMERASE ECF-TYPE SIGMA FACTO"/>
    <property type="match status" value="1"/>
</dbReference>
<keyword evidence="3" id="KW-0731">Sigma factor</keyword>
<feature type="compositionally biased region" description="Pro residues" evidence="6">
    <location>
        <begin position="400"/>
        <end position="423"/>
    </location>
</feature>
<name>A0A7W9IK74_9ACTN</name>
<evidence type="ECO:0000256" key="5">
    <source>
        <dbReference type="ARBA" id="ARBA00023163"/>
    </source>
</evidence>
<feature type="compositionally biased region" description="Low complexity" evidence="6">
    <location>
        <begin position="472"/>
        <end position="498"/>
    </location>
</feature>